<dbReference type="InterPro" id="IPR016024">
    <property type="entry name" value="ARM-type_fold"/>
</dbReference>
<dbReference type="SMR" id="V3ZP15"/>
<evidence type="ECO:0000256" key="4">
    <source>
        <dbReference type="ARBA" id="ARBA00023065"/>
    </source>
</evidence>
<dbReference type="Gene3D" id="1.25.40.150">
    <property type="entry name" value="V-type ATPase, subunit H, C-terminal domain"/>
    <property type="match status" value="1"/>
</dbReference>
<dbReference type="KEGG" id="lgi:LOTGIDRAFT_207139"/>
<dbReference type="GeneID" id="20245972"/>
<dbReference type="GO" id="GO:0046961">
    <property type="term" value="F:proton-transporting ATPase activity, rotational mechanism"/>
    <property type="evidence" value="ECO:0007669"/>
    <property type="project" value="UniProtKB-UniRule"/>
</dbReference>
<dbReference type="EMBL" id="KB203188">
    <property type="protein sequence ID" value="ESO86067.1"/>
    <property type="molecule type" value="Genomic_DNA"/>
</dbReference>
<protein>
    <recommendedName>
        <fullName evidence="5">V-type proton ATPase subunit H</fullName>
    </recommendedName>
</protein>
<dbReference type="HOGENOM" id="CLU_025709_2_0_1"/>
<evidence type="ECO:0000256" key="3">
    <source>
        <dbReference type="ARBA" id="ARBA00022781"/>
    </source>
</evidence>
<gene>
    <name evidence="7" type="ORF">LOTGIDRAFT_207139</name>
</gene>
<dbReference type="Proteomes" id="UP000030746">
    <property type="component" value="Unassembled WGS sequence"/>
</dbReference>
<keyword evidence="4 5" id="KW-0406">Ion transport</keyword>
<dbReference type="InterPro" id="IPR004908">
    <property type="entry name" value="ATPase_V1-cplx_hsu"/>
</dbReference>
<comment type="subunit">
    <text evidence="5">V-ATPase is a heteromultimeric enzyme made up of two complexes: the ATP-hydrolytic V1 complex and the proton translocation V0 complex.</text>
</comment>
<name>V3ZP15_LOTGI</name>
<evidence type="ECO:0000313" key="8">
    <source>
        <dbReference type="Proteomes" id="UP000030746"/>
    </source>
</evidence>
<dbReference type="GO" id="GO:0005765">
    <property type="term" value="C:lysosomal membrane"/>
    <property type="evidence" value="ECO:0007669"/>
    <property type="project" value="TreeGrafter"/>
</dbReference>
<dbReference type="InterPro" id="IPR011989">
    <property type="entry name" value="ARM-like"/>
</dbReference>
<proteinExistence type="inferred from homology"/>
<evidence type="ECO:0000256" key="1">
    <source>
        <dbReference type="ARBA" id="ARBA00008613"/>
    </source>
</evidence>
<dbReference type="CTD" id="20245972"/>
<feature type="domain" description="ATPase V1 complex subunit H C-terminal" evidence="6">
    <location>
        <begin position="350"/>
        <end position="465"/>
    </location>
</feature>
<dbReference type="PANTHER" id="PTHR10698">
    <property type="entry name" value="V-TYPE PROTON ATPASE SUBUNIT H"/>
    <property type="match status" value="1"/>
</dbReference>
<dbReference type="OrthoDB" id="10263554at2759"/>
<evidence type="ECO:0000313" key="7">
    <source>
        <dbReference type="EMBL" id="ESO86067.1"/>
    </source>
</evidence>
<keyword evidence="8" id="KW-1185">Reference proteome</keyword>
<comment type="similarity">
    <text evidence="1 5">Belongs to the V-ATPase H subunit family.</text>
</comment>
<evidence type="ECO:0000256" key="5">
    <source>
        <dbReference type="PIRNR" id="PIRNR032184"/>
    </source>
</evidence>
<keyword evidence="3 5" id="KW-0375">Hydrogen ion transport</keyword>
<dbReference type="PANTHER" id="PTHR10698:SF0">
    <property type="entry name" value="V-TYPE PROTON ATPASE SUBUNIT H"/>
    <property type="match status" value="1"/>
</dbReference>
<reference evidence="7 8" key="1">
    <citation type="journal article" date="2013" name="Nature">
        <title>Insights into bilaterian evolution from three spiralian genomes.</title>
        <authorList>
            <person name="Simakov O."/>
            <person name="Marletaz F."/>
            <person name="Cho S.J."/>
            <person name="Edsinger-Gonzales E."/>
            <person name="Havlak P."/>
            <person name="Hellsten U."/>
            <person name="Kuo D.H."/>
            <person name="Larsson T."/>
            <person name="Lv J."/>
            <person name="Arendt D."/>
            <person name="Savage R."/>
            <person name="Osoegawa K."/>
            <person name="de Jong P."/>
            <person name="Grimwood J."/>
            <person name="Chapman J.A."/>
            <person name="Shapiro H."/>
            <person name="Aerts A."/>
            <person name="Otillar R.P."/>
            <person name="Terry A.Y."/>
            <person name="Boore J.L."/>
            <person name="Grigoriev I.V."/>
            <person name="Lindberg D.R."/>
            <person name="Seaver E.C."/>
            <person name="Weisblat D.A."/>
            <person name="Putnam N.H."/>
            <person name="Rokhsar D.S."/>
        </authorList>
    </citation>
    <scope>NUCLEOTIDE SEQUENCE [LARGE SCALE GENOMIC DNA]</scope>
</reference>
<keyword evidence="2 5" id="KW-0813">Transport</keyword>
<dbReference type="GO" id="GO:0000221">
    <property type="term" value="C:vacuolar proton-transporting V-type ATPase, V1 domain"/>
    <property type="evidence" value="ECO:0007669"/>
    <property type="project" value="UniProtKB-UniRule"/>
</dbReference>
<comment type="function">
    <text evidence="5">Subunit of the V1 complex of vacuolar(H+)-ATPase (V-ATPase), a multisubunit enzyme composed of a peripheral complex (V1) that hydrolyzes ATP and a membrane integral complex (V0) that translocates protons. V-ATPase is responsible for acidifying and maintaining the pH of intracellular compartments.</text>
</comment>
<sequence>MPVQKEIELITLSESKMNMDISNIEDLEKGAQVATSLLQERANDVRANRVNWQSYLQGQMISQDIFAFISKFDNGNAETRVQMLQENPLQFAGTFFNLIGQIAKDQTLQYILTMLDDSIQEDKGRVEIFKEYAKKRKESVWSPFFHLLERDDKFIVYQSSRIIGKIACWSKEPMDKKNLQFYLSWLKEQLSKPGNEYLQTAARCLQMMLRLDHYRTMFVEVEGISAIISVLAGSKVGFQIQYQLIFCLWCLTFNVSLAEKINKYNIIPILADILSESVKEKVTRIILATLRNLIEKPEEKEIQHVHALSMVQCKVLKQLELLEGRKFDDPDIVDDLKFLTETLLSSVQDLSSFDEYTTEIKSGRLEWSPVHKSDRFWRENAIRLNEKNYELLKILVRLLDTSKDPLILSVAAHDIGEYVRYYPRGKNAVEQLGAKQKVMWYLGHEDPNVRYEALIAVQKLMVHNWEYLGKQLDVEPNNMETPGMAAAKG</sequence>
<accession>V3ZP15</accession>
<dbReference type="RefSeq" id="XP_009063312.1">
    <property type="nucleotide sequence ID" value="XM_009065064.1"/>
</dbReference>
<dbReference type="STRING" id="225164.V3ZP15"/>
<dbReference type="InterPro" id="IPR038497">
    <property type="entry name" value="ATPase_V1-cplx_hsu_C_sf"/>
</dbReference>
<dbReference type="CDD" id="cd00256">
    <property type="entry name" value="VATPase_H"/>
    <property type="match status" value="1"/>
</dbReference>
<dbReference type="Gene3D" id="1.25.10.10">
    <property type="entry name" value="Leucine-rich Repeat Variant"/>
    <property type="match status" value="1"/>
</dbReference>
<evidence type="ECO:0000259" key="6">
    <source>
        <dbReference type="Pfam" id="PF11698"/>
    </source>
</evidence>
<dbReference type="PIRSF" id="PIRSF032184">
    <property type="entry name" value="ATPase_V1_H"/>
    <property type="match status" value="1"/>
</dbReference>
<dbReference type="Pfam" id="PF11698">
    <property type="entry name" value="V-ATPase_H_C"/>
    <property type="match status" value="1"/>
</dbReference>
<dbReference type="FunFam" id="1.25.10.10:FF:000067">
    <property type="entry name" value="V-type proton ATPase subunit H"/>
    <property type="match status" value="1"/>
</dbReference>
<evidence type="ECO:0000256" key="2">
    <source>
        <dbReference type="ARBA" id="ARBA00022448"/>
    </source>
</evidence>
<dbReference type="AlphaFoldDB" id="V3ZP15"/>
<dbReference type="InterPro" id="IPR011987">
    <property type="entry name" value="ATPase_V1-cplx_hsu_C"/>
</dbReference>
<dbReference type="FunFam" id="1.25.40.150:FF:000001">
    <property type="entry name" value="V-type proton ATPase subunit H"/>
    <property type="match status" value="1"/>
</dbReference>
<organism evidence="7 8">
    <name type="scientific">Lottia gigantea</name>
    <name type="common">Giant owl limpet</name>
    <dbReference type="NCBI Taxonomy" id="225164"/>
    <lineage>
        <taxon>Eukaryota</taxon>
        <taxon>Metazoa</taxon>
        <taxon>Spiralia</taxon>
        <taxon>Lophotrochozoa</taxon>
        <taxon>Mollusca</taxon>
        <taxon>Gastropoda</taxon>
        <taxon>Patellogastropoda</taxon>
        <taxon>Lottioidea</taxon>
        <taxon>Lottiidae</taxon>
        <taxon>Lottia</taxon>
    </lineage>
</organism>
<dbReference type="Pfam" id="PF03224">
    <property type="entry name" value="V-ATPase_H_N"/>
    <property type="match status" value="1"/>
</dbReference>
<dbReference type="OMA" id="HSGHLRW"/>
<dbReference type="SUPFAM" id="SSF48371">
    <property type="entry name" value="ARM repeat"/>
    <property type="match status" value="1"/>
</dbReference>